<dbReference type="Pfam" id="PF22811">
    <property type="entry name" value="Zn_ribbon_NrdR"/>
    <property type="match status" value="1"/>
</dbReference>
<dbReference type="GO" id="GO:0005524">
    <property type="term" value="F:ATP binding"/>
    <property type="evidence" value="ECO:0007669"/>
    <property type="project" value="UniProtKB-UniRule"/>
</dbReference>
<keyword evidence="6 7" id="KW-0804">Transcription</keyword>
<dbReference type="InterPro" id="IPR003796">
    <property type="entry name" value="RNR_NrdR-like"/>
</dbReference>
<evidence type="ECO:0000256" key="2">
    <source>
        <dbReference type="ARBA" id="ARBA00022741"/>
    </source>
</evidence>
<dbReference type="NCBIfam" id="TIGR00244">
    <property type="entry name" value="transcriptional regulator NrdR"/>
    <property type="match status" value="1"/>
</dbReference>
<dbReference type="AlphaFoldDB" id="A0A2A9HGF8"/>
<dbReference type="InterPro" id="IPR055173">
    <property type="entry name" value="NrdR-like_N"/>
</dbReference>
<evidence type="ECO:0000256" key="7">
    <source>
        <dbReference type="HAMAP-Rule" id="MF_00440"/>
    </source>
</evidence>
<evidence type="ECO:0000313" key="10">
    <source>
        <dbReference type="EMBL" id="PFG75104.1"/>
    </source>
</evidence>
<keyword evidence="1 7" id="KW-0678">Repressor</keyword>
<dbReference type="InterPro" id="IPR005144">
    <property type="entry name" value="ATP-cone_dom"/>
</dbReference>
<feature type="domain" description="ATP-cone" evidence="9">
    <location>
        <begin position="47"/>
        <end position="137"/>
    </location>
</feature>
<evidence type="ECO:0000256" key="3">
    <source>
        <dbReference type="ARBA" id="ARBA00022840"/>
    </source>
</evidence>
<evidence type="ECO:0000256" key="1">
    <source>
        <dbReference type="ARBA" id="ARBA00022491"/>
    </source>
</evidence>
<dbReference type="GO" id="GO:0045892">
    <property type="term" value="P:negative regulation of DNA-templated transcription"/>
    <property type="evidence" value="ECO:0007669"/>
    <property type="project" value="UniProtKB-UniRule"/>
</dbReference>
<comment type="function">
    <text evidence="7">Negatively regulates transcription of bacterial ribonucleotide reductase nrd genes and operons by binding to NrdR-boxes.</text>
</comment>
<dbReference type="Proteomes" id="UP000223071">
    <property type="component" value="Unassembled WGS sequence"/>
</dbReference>
<keyword evidence="5 7" id="KW-0238">DNA-binding</keyword>
<evidence type="ECO:0000259" key="9">
    <source>
        <dbReference type="PROSITE" id="PS51161"/>
    </source>
</evidence>
<proteinExistence type="inferred from homology"/>
<evidence type="ECO:0000256" key="5">
    <source>
        <dbReference type="ARBA" id="ARBA00023125"/>
    </source>
</evidence>
<dbReference type="PROSITE" id="PS51161">
    <property type="entry name" value="ATP_CONE"/>
    <property type="match status" value="1"/>
</dbReference>
<gene>
    <name evidence="7" type="primary">nrdR</name>
    <name evidence="10" type="ORF">A9A59_2369</name>
</gene>
<evidence type="ECO:0000256" key="4">
    <source>
        <dbReference type="ARBA" id="ARBA00023015"/>
    </source>
</evidence>
<comment type="similarity">
    <text evidence="7">Belongs to the NrdR family.</text>
</comment>
<evidence type="ECO:0000256" key="6">
    <source>
        <dbReference type="ARBA" id="ARBA00023163"/>
    </source>
</evidence>
<name>A0A2A9HGF8_TEPT2</name>
<dbReference type="GO" id="GO:0003677">
    <property type="term" value="F:DNA binding"/>
    <property type="evidence" value="ECO:0007669"/>
    <property type="project" value="UniProtKB-KW"/>
</dbReference>
<organism evidence="10 11">
    <name type="scientific">Tepidiforma thermophila (strain KCTC 52669 / CGMCC 1.13589 / G233)</name>
    <dbReference type="NCBI Taxonomy" id="2761530"/>
    <lineage>
        <taxon>Bacteria</taxon>
        <taxon>Bacillati</taxon>
        <taxon>Chloroflexota</taxon>
        <taxon>Tepidiformia</taxon>
        <taxon>Tepidiformales</taxon>
        <taxon>Tepidiformaceae</taxon>
        <taxon>Tepidiforma</taxon>
    </lineage>
</organism>
<comment type="caution">
    <text evidence="7">Lacks conserved residue(s) required for the propagation of feature annotation.</text>
</comment>
<accession>A0A2A9HGF8</accession>
<dbReference type="RefSeq" id="WP_098504442.1">
    <property type="nucleotide sequence ID" value="NZ_PDJQ01000001.1"/>
</dbReference>
<feature type="region of interest" description="Disordered" evidence="8">
    <location>
        <begin position="164"/>
        <end position="188"/>
    </location>
</feature>
<comment type="caution">
    <text evidence="10">The sequence shown here is derived from an EMBL/GenBank/DDBJ whole genome shotgun (WGS) entry which is preliminary data.</text>
</comment>
<keyword evidence="4 7" id="KW-0805">Transcription regulation</keyword>
<dbReference type="GO" id="GO:0008270">
    <property type="term" value="F:zinc ion binding"/>
    <property type="evidence" value="ECO:0007669"/>
    <property type="project" value="InterPro"/>
</dbReference>
<keyword evidence="3 7" id="KW-0067">ATP-binding</keyword>
<protein>
    <recommendedName>
        <fullName evidence="7">Transcriptional repressor NrdR</fullName>
    </recommendedName>
</protein>
<dbReference type="HAMAP" id="MF_00440">
    <property type="entry name" value="NrdR"/>
    <property type="match status" value="1"/>
</dbReference>
<keyword evidence="2 7" id="KW-0547">Nucleotide-binding</keyword>
<keyword evidence="11" id="KW-1185">Reference proteome</keyword>
<dbReference type="Pfam" id="PF03477">
    <property type="entry name" value="ATP-cone"/>
    <property type="match status" value="1"/>
</dbReference>
<evidence type="ECO:0000256" key="8">
    <source>
        <dbReference type="SAM" id="MobiDB-lite"/>
    </source>
</evidence>
<dbReference type="EMBL" id="PDJQ01000001">
    <property type="protein sequence ID" value="PFG75104.1"/>
    <property type="molecule type" value="Genomic_DNA"/>
</dbReference>
<evidence type="ECO:0000313" key="11">
    <source>
        <dbReference type="Proteomes" id="UP000223071"/>
    </source>
</evidence>
<reference evidence="10 11" key="1">
    <citation type="submission" date="2017-09" db="EMBL/GenBank/DDBJ databases">
        <title>Sequencing the genomes of two abundant thermophiles in Great Basin hot springs: Thermocrinis jamiesonii and novel Chloroflexi Thermoflexus hugenholtzii.</title>
        <authorList>
            <person name="Hedlund B."/>
        </authorList>
    </citation>
    <scope>NUCLEOTIDE SEQUENCE [LARGE SCALE GENOMIC DNA]</scope>
    <source>
        <strain evidence="10 11">G233</strain>
    </source>
</reference>
<dbReference type="PANTHER" id="PTHR30455">
    <property type="entry name" value="TRANSCRIPTIONAL REPRESSOR NRDR"/>
    <property type="match status" value="1"/>
</dbReference>
<dbReference type="PANTHER" id="PTHR30455:SF2">
    <property type="entry name" value="TRANSCRIPTIONAL REPRESSOR NRDR"/>
    <property type="match status" value="1"/>
</dbReference>
<feature type="compositionally biased region" description="Basic and acidic residues" evidence="8">
    <location>
        <begin position="168"/>
        <end position="177"/>
    </location>
</feature>
<sequence length="188" mass="21342">MRCPYCHYRDSRVTDSRSTDDGIRRRRQCIRCGERFTTVEVVQVSTVQIVKRDGRREEFSREKLLRGLRAACAKRSISVAQLEGIVAEIEAKVLADGRAEVPSQVVGELAMDALRKLDHIAYIRFASVYRSFADIESLKEAVEQLEQGRIPTFEERTLQLALPEPEPTDLRAVRASRDQATPLAEPAR</sequence>